<dbReference type="RefSeq" id="WP_241053440.1">
    <property type="nucleotide sequence ID" value="NZ_JAKZBV010000001.1"/>
</dbReference>
<name>A0ABS9TZV1_9MICC</name>
<keyword evidence="8" id="KW-1185">Reference proteome</keyword>
<dbReference type="EMBL" id="JAKZBV010000001">
    <property type="protein sequence ID" value="MCH6469959.1"/>
    <property type="molecule type" value="Genomic_DNA"/>
</dbReference>
<evidence type="ECO:0000256" key="2">
    <source>
        <dbReference type="ARBA" id="ARBA00022559"/>
    </source>
</evidence>
<feature type="domain" description="Thioredoxin" evidence="6">
    <location>
        <begin position="11"/>
        <end position="160"/>
    </location>
</feature>
<keyword evidence="4" id="KW-0560">Oxidoreductase</keyword>
<dbReference type="InterPro" id="IPR000866">
    <property type="entry name" value="AhpC/TSA"/>
</dbReference>
<comment type="similarity">
    <text evidence="1">Belongs to the peroxiredoxin family. AhpC/Prx1 subfamily.</text>
</comment>
<dbReference type="PANTHER" id="PTHR10681:SF121">
    <property type="entry name" value="ALKYL HYDROPEROXIDE REDUCTASE C"/>
    <property type="match status" value="1"/>
</dbReference>
<dbReference type="Pfam" id="PF00578">
    <property type="entry name" value="AhpC-TSA"/>
    <property type="match status" value="1"/>
</dbReference>
<reference evidence="7 8" key="1">
    <citation type="submission" date="2022-03" db="EMBL/GenBank/DDBJ databases">
        <title>Sinomonas sp. isolated from a soil.</title>
        <authorList>
            <person name="Han J."/>
            <person name="Kim D.-U."/>
        </authorList>
    </citation>
    <scope>NUCLEOTIDE SEQUENCE [LARGE SCALE GENOMIC DNA]</scope>
    <source>
        <strain evidence="7 8">5-5</strain>
    </source>
</reference>
<dbReference type="InterPro" id="IPR013766">
    <property type="entry name" value="Thioredoxin_domain"/>
</dbReference>
<dbReference type="InterPro" id="IPR050217">
    <property type="entry name" value="Peroxiredoxin"/>
</dbReference>
<evidence type="ECO:0000256" key="4">
    <source>
        <dbReference type="ARBA" id="ARBA00023002"/>
    </source>
</evidence>
<comment type="caution">
    <text evidence="7">The sequence shown here is derived from an EMBL/GenBank/DDBJ whole genome shotgun (WGS) entry which is preliminary data.</text>
</comment>
<evidence type="ECO:0000256" key="5">
    <source>
        <dbReference type="ARBA" id="ARBA00023284"/>
    </source>
</evidence>
<keyword evidence="5" id="KW-0676">Redox-active center</keyword>
<dbReference type="PIRSF" id="PIRSF000239">
    <property type="entry name" value="AHPC"/>
    <property type="match status" value="1"/>
</dbReference>
<evidence type="ECO:0000313" key="7">
    <source>
        <dbReference type="EMBL" id="MCH6469959.1"/>
    </source>
</evidence>
<dbReference type="PANTHER" id="PTHR10681">
    <property type="entry name" value="THIOREDOXIN PEROXIDASE"/>
    <property type="match status" value="1"/>
</dbReference>
<keyword evidence="2" id="KW-0575">Peroxidase</keyword>
<dbReference type="SUPFAM" id="SSF52833">
    <property type="entry name" value="Thioredoxin-like"/>
    <property type="match status" value="1"/>
</dbReference>
<evidence type="ECO:0000313" key="8">
    <source>
        <dbReference type="Proteomes" id="UP001202922"/>
    </source>
</evidence>
<evidence type="ECO:0000256" key="1">
    <source>
        <dbReference type="ARBA" id="ARBA00009796"/>
    </source>
</evidence>
<protein>
    <submittedName>
        <fullName evidence="7">Peroxiredoxin</fullName>
    </submittedName>
</protein>
<evidence type="ECO:0000256" key="3">
    <source>
        <dbReference type="ARBA" id="ARBA00022862"/>
    </source>
</evidence>
<dbReference type="InterPro" id="IPR024706">
    <property type="entry name" value="Peroxiredoxin_AhpC-typ"/>
</dbReference>
<dbReference type="CDD" id="cd03018">
    <property type="entry name" value="PRX_AhpE_like"/>
    <property type="match status" value="1"/>
</dbReference>
<proteinExistence type="inferred from homology"/>
<dbReference type="InterPro" id="IPR036249">
    <property type="entry name" value="Thioredoxin-like_sf"/>
</dbReference>
<evidence type="ECO:0000259" key="6">
    <source>
        <dbReference type="PROSITE" id="PS51352"/>
    </source>
</evidence>
<gene>
    <name evidence="7" type="ORF">L0M17_08180</name>
</gene>
<dbReference type="PROSITE" id="PS51352">
    <property type="entry name" value="THIOREDOXIN_2"/>
    <property type="match status" value="1"/>
</dbReference>
<keyword evidence="3" id="KW-0049">Antioxidant</keyword>
<organism evidence="7 8">
    <name type="scientific">Sinomonas terrae</name>
    <dbReference type="NCBI Taxonomy" id="2908838"/>
    <lineage>
        <taxon>Bacteria</taxon>
        <taxon>Bacillati</taxon>
        <taxon>Actinomycetota</taxon>
        <taxon>Actinomycetes</taxon>
        <taxon>Micrococcales</taxon>
        <taxon>Micrococcaceae</taxon>
        <taxon>Sinomonas</taxon>
    </lineage>
</organism>
<accession>A0ABS9TZV1</accession>
<dbReference type="Gene3D" id="3.40.30.10">
    <property type="entry name" value="Glutaredoxin"/>
    <property type="match status" value="1"/>
</dbReference>
<dbReference type="Proteomes" id="UP001202922">
    <property type="component" value="Unassembled WGS sequence"/>
</dbReference>
<sequence>MTSLGGEAAALEIGSAVPDFELANQFGEPVRLSSLRGSPVVIVFYPFAFSRICTGELAEIRDRWDVFAAARAHVLAVSVDSKFALRAFAEAERYEFPLLADFWPHGEVARRYGIFDEASGMARRGTFILDREGILRFRVVNPAGAARDLDAYSSALAEIG</sequence>